<keyword evidence="9" id="KW-1185">Reference proteome</keyword>
<dbReference type="EC" id="3.1.3.16" evidence="5"/>
<dbReference type="SMART" id="SM00156">
    <property type="entry name" value="PP2Ac"/>
    <property type="match status" value="1"/>
</dbReference>
<dbReference type="InterPro" id="IPR006186">
    <property type="entry name" value="Ser/Thr-sp_prot-phosphatase"/>
</dbReference>
<name>A0A163JS61_ABSGL</name>
<keyword evidence="4" id="KW-0464">Manganese</keyword>
<dbReference type="InterPro" id="IPR004843">
    <property type="entry name" value="Calcineurin-like_PHP"/>
</dbReference>
<sequence>MGNHTSKHGSRRHIKPHIDQTIDKNTPTAVNDPPPSPPLEHPPPLAKPAMSPPSSPPPSPPHHHRHESTASTVSSSSFWIDDCIERLLEAGHQGKPKALCLSPLETLLELSPPVKIVGDTHGQFSDLLRLFQMAGAPPSSNYLFLGDYIDRGQQSLETFLLLLCYKIKYPETFFLLRGNHESQNVSRGKFSLLLLRLEDQPSHFFLKVYGFYDECKRRLSVKSWRVFMDVCNTLPIAAIVADKIFCVHGGLSPWLESLDEIKAIERPIIETTGFINDLLWSDPTDTTLDWCANTDRGVSYCFGTRAVEDFLAKFDLDLICRGHMVVEDGYCFFAGRRLVTVFSAPNYCGSFDNLGAVMTVDDNLMCRFQLLTPANHPLCRSSQSE</sequence>
<feature type="region of interest" description="Disordered" evidence="6">
    <location>
        <begin position="1"/>
        <end position="73"/>
    </location>
</feature>
<gene>
    <name evidence="8" type="primary">ABSGL_10350.1 scaffold 11921</name>
</gene>
<dbReference type="GO" id="GO:0046872">
    <property type="term" value="F:metal ion binding"/>
    <property type="evidence" value="ECO:0007669"/>
    <property type="project" value="UniProtKB-KW"/>
</dbReference>
<keyword evidence="3 5" id="KW-0378">Hydrolase</keyword>
<feature type="domain" description="Serine/threonine specific protein phosphatases" evidence="7">
    <location>
        <begin position="176"/>
        <end position="181"/>
    </location>
</feature>
<evidence type="ECO:0000256" key="6">
    <source>
        <dbReference type="SAM" id="MobiDB-lite"/>
    </source>
</evidence>
<evidence type="ECO:0000313" key="8">
    <source>
        <dbReference type="EMBL" id="SAM04486.1"/>
    </source>
</evidence>
<comment type="similarity">
    <text evidence="5">Belongs to the PPP phosphatase family.</text>
</comment>
<evidence type="ECO:0000256" key="1">
    <source>
        <dbReference type="ARBA" id="ARBA00001936"/>
    </source>
</evidence>
<evidence type="ECO:0000256" key="2">
    <source>
        <dbReference type="ARBA" id="ARBA00022723"/>
    </source>
</evidence>
<dbReference type="PROSITE" id="PS00125">
    <property type="entry name" value="SER_THR_PHOSPHATASE"/>
    <property type="match status" value="1"/>
</dbReference>
<dbReference type="InterPro" id="IPR050341">
    <property type="entry name" value="PP1_catalytic_subunit"/>
</dbReference>
<organism evidence="8">
    <name type="scientific">Absidia glauca</name>
    <name type="common">Pin mould</name>
    <dbReference type="NCBI Taxonomy" id="4829"/>
    <lineage>
        <taxon>Eukaryota</taxon>
        <taxon>Fungi</taxon>
        <taxon>Fungi incertae sedis</taxon>
        <taxon>Mucoromycota</taxon>
        <taxon>Mucoromycotina</taxon>
        <taxon>Mucoromycetes</taxon>
        <taxon>Mucorales</taxon>
        <taxon>Cunninghamellaceae</taxon>
        <taxon>Absidia</taxon>
    </lineage>
</organism>
<dbReference type="AlphaFoldDB" id="A0A163JS61"/>
<dbReference type="PANTHER" id="PTHR11668:SF484">
    <property type="entry name" value="SERINE_THREONINE-PROTEIN PHOSPHATASE PP-Z1-RELATED"/>
    <property type="match status" value="1"/>
</dbReference>
<dbReference type="GO" id="GO:0005634">
    <property type="term" value="C:nucleus"/>
    <property type="evidence" value="ECO:0007669"/>
    <property type="project" value="TreeGrafter"/>
</dbReference>
<dbReference type="GO" id="GO:0005737">
    <property type="term" value="C:cytoplasm"/>
    <property type="evidence" value="ECO:0007669"/>
    <property type="project" value="TreeGrafter"/>
</dbReference>
<evidence type="ECO:0000259" key="7">
    <source>
        <dbReference type="PROSITE" id="PS00125"/>
    </source>
</evidence>
<dbReference type="PRINTS" id="PR00114">
    <property type="entry name" value="STPHPHTASE"/>
</dbReference>
<dbReference type="SUPFAM" id="SSF56300">
    <property type="entry name" value="Metallo-dependent phosphatases"/>
    <property type="match status" value="1"/>
</dbReference>
<feature type="compositionally biased region" description="Pro residues" evidence="6">
    <location>
        <begin position="32"/>
        <end position="60"/>
    </location>
</feature>
<accession>A0A163JS61</accession>
<dbReference type="Gene3D" id="3.60.21.10">
    <property type="match status" value="1"/>
</dbReference>
<evidence type="ECO:0000256" key="3">
    <source>
        <dbReference type="ARBA" id="ARBA00022801"/>
    </source>
</evidence>
<comment type="cofactor">
    <cofactor evidence="1">
        <name>Mn(2+)</name>
        <dbReference type="ChEBI" id="CHEBI:29035"/>
    </cofactor>
</comment>
<dbReference type="OrthoDB" id="1930084at2759"/>
<evidence type="ECO:0000256" key="5">
    <source>
        <dbReference type="RuleBase" id="RU004273"/>
    </source>
</evidence>
<dbReference type="Pfam" id="PF00149">
    <property type="entry name" value="Metallophos"/>
    <property type="match status" value="1"/>
</dbReference>
<dbReference type="InterPro" id="IPR029052">
    <property type="entry name" value="Metallo-depent_PP-like"/>
</dbReference>
<keyword evidence="2" id="KW-0479">Metal-binding</keyword>
<dbReference type="FunFam" id="3.60.21.10:FF:000212">
    <property type="entry name" value="Serine/threonine-protein phosphatase"/>
    <property type="match status" value="1"/>
</dbReference>
<dbReference type="OMA" id="CYDCMPV"/>
<comment type="catalytic activity">
    <reaction evidence="5">
        <text>O-phospho-L-threonyl-[protein] + H2O = L-threonyl-[protein] + phosphate</text>
        <dbReference type="Rhea" id="RHEA:47004"/>
        <dbReference type="Rhea" id="RHEA-COMP:11060"/>
        <dbReference type="Rhea" id="RHEA-COMP:11605"/>
        <dbReference type="ChEBI" id="CHEBI:15377"/>
        <dbReference type="ChEBI" id="CHEBI:30013"/>
        <dbReference type="ChEBI" id="CHEBI:43474"/>
        <dbReference type="ChEBI" id="CHEBI:61977"/>
        <dbReference type="EC" id="3.1.3.16"/>
    </reaction>
</comment>
<evidence type="ECO:0000256" key="4">
    <source>
        <dbReference type="ARBA" id="ARBA00023211"/>
    </source>
</evidence>
<reference evidence="8" key="1">
    <citation type="submission" date="2016-04" db="EMBL/GenBank/DDBJ databases">
        <authorList>
            <person name="Evans L.H."/>
            <person name="Alamgir A."/>
            <person name="Owens N."/>
            <person name="Weber N.D."/>
            <person name="Virtaneva K."/>
            <person name="Barbian K."/>
            <person name="Babar A."/>
            <person name="Rosenke K."/>
        </authorList>
    </citation>
    <scope>NUCLEOTIDE SEQUENCE [LARGE SCALE GENOMIC DNA]</scope>
    <source>
        <strain evidence="8">CBS 101.48</strain>
    </source>
</reference>
<protein>
    <recommendedName>
        <fullName evidence="5">Serine/threonine-protein phosphatase</fullName>
        <ecNumber evidence="5">3.1.3.16</ecNumber>
    </recommendedName>
</protein>
<evidence type="ECO:0000313" key="9">
    <source>
        <dbReference type="Proteomes" id="UP000078561"/>
    </source>
</evidence>
<dbReference type="PANTHER" id="PTHR11668">
    <property type="entry name" value="SERINE/THREONINE PROTEIN PHOSPHATASE"/>
    <property type="match status" value="1"/>
</dbReference>
<dbReference type="InParanoid" id="A0A163JS61"/>
<feature type="compositionally biased region" description="Basic residues" evidence="6">
    <location>
        <begin position="1"/>
        <end position="15"/>
    </location>
</feature>
<dbReference type="EMBL" id="LT554386">
    <property type="protein sequence ID" value="SAM04486.1"/>
    <property type="molecule type" value="Genomic_DNA"/>
</dbReference>
<proteinExistence type="inferred from homology"/>
<dbReference type="STRING" id="4829.A0A163JS61"/>
<dbReference type="Proteomes" id="UP000078561">
    <property type="component" value="Unassembled WGS sequence"/>
</dbReference>
<dbReference type="GO" id="GO:0004722">
    <property type="term" value="F:protein serine/threonine phosphatase activity"/>
    <property type="evidence" value="ECO:0007669"/>
    <property type="project" value="UniProtKB-EC"/>
</dbReference>